<dbReference type="InterPro" id="IPR001841">
    <property type="entry name" value="Znf_RING"/>
</dbReference>
<dbReference type="AlphaFoldDB" id="A0A7R8ZSM9"/>
<accession>A0A7R8ZSM9</accession>
<gene>
    <name evidence="7" type="ORF">CTOB1V02_LOCUS8077</name>
</gene>
<dbReference type="PANTHER" id="PTHR10131">
    <property type="entry name" value="TNF RECEPTOR ASSOCIATED FACTOR"/>
    <property type="match status" value="1"/>
</dbReference>
<keyword evidence="3" id="KW-0479">Metal-binding</keyword>
<feature type="region of interest" description="Disordered" evidence="6">
    <location>
        <begin position="263"/>
        <end position="282"/>
    </location>
</feature>
<reference evidence="7" key="1">
    <citation type="submission" date="2020-11" db="EMBL/GenBank/DDBJ databases">
        <authorList>
            <person name="Tran Van P."/>
        </authorList>
    </citation>
    <scope>NUCLEOTIDE SEQUENCE</scope>
</reference>
<keyword evidence="4" id="KW-0863">Zinc-finger</keyword>
<dbReference type="PROSITE" id="PS00518">
    <property type="entry name" value="ZF_RING_1"/>
    <property type="match status" value="1"/>
</dbReference>
<dbReference type="InterPro" id="IPR017907">
    <property type="entry name" value="Znf_RING_CS"/>
</dbReference>
<dbReference type="EMBL" id="OB662539">
    <property type="protein sequence ID" value="CAD7230215.1"/>
    <property type="molecule type" value="Genomic_DNA"/>
</dbReference>
<organism evidence="7">
    <name type="scientific">Cyprideis torosa</name>
    <dbReference type="NCBI Taxonomy" id="163714"/>
    <lineage>
        <taxon>Eukaryota</taxon>
        <taxon>Metazoa</taxon>
        <taxon>Ecdysozoa</taxon>
        <taxon>Arthropoda</taxon>
        <taxon>Crustacea</taxon>
        <taxon>Oligostraca</taxon>
        <taxon>Ostracoda</taxon>
        <taxon>Podocopa</taxon>
        <taxon>Podocopida</taxon>
        <taxon>Cytherocopina</taxon>
        <taxon>Cytheroidea</taxon>
        <taxon>Cytherideidae</taxon>
        <taxon>Cyprideis</taxon>
    </lineage>
</organism>
<dbReference type="Pfam" id="PF00917">
    <property type="entry name" value="MATH"/>
    <property type="match status" value="2"/>
</dbReference>
<keyword evidence="5" id="KW-0862">Zinc</keyword>
<dbReference type="SMART" id="SM00061">
    <property type="entry name" value="MATH"/>
    <property type="match status" value="2"/>
</dbReference>
<proteinExistence type="predicted"/>
<dbReference type="SUPFAM" id="SSF49599">
    <property type="entry name" value="TRAF domain-like"/>
    <property type="match status" value="2"/>
</dbReference>
<dbReference type="InterPro" id="IPR018957">
    <property type="entry name" value="Znf_C3HC4_RING-type"/>
</dbReference>
<dbReference type="Pfam" id="PF00097">
    <property type="entry name" value="zf-C3HC4"/>
    <property type="match status" value="1"/>
</dbReference>
<comment type="subcellular location">
    <subcellularLocation>
        <location evidence="1">Cytoplasm</location>
    </subcellularLocation>
</comment>
<evidence type="ECO:0000256" key="3">
    <source>
        <dbReference type="ARBA" id="ARBA00022723"/>
    </source>
</evidence>
<dbReference type="SUPFAM" id="SSF57850">
    <property type="entry name" value="RING/U-box"/>
    <property type="match status" value="1"/>
</dbReference>
<dbReference type="PROSITE" id="PS50089">
    <property type="entry name" value="ZF_RING_2"/>
    <property type="match status" value="1"/>
</dbReference>
<feature type="region of interest" description="Disordered" evidence="6">
    <location>
        <begin position="228"/>
        <end position="252"/>
    </location>
</feature>
<dbReference type="InterPro" id="IPR002083">
    <property type="entry name" value="MATH/TRAF_dom"/>
</dbReference>
<name>A0A7R8ZSM9_9CRUS</name>
<dbReference type="CDD" id="cd00121">
    <property type="entry name" value="MATH"/>
    <property type="match status" value="2"/>
</dbReference>
<keyword evidence="2" id="KW-0963">Cytoplasm</keyword>
<protein>
    <submittedName>
        <fullName evidence="7">Uncharacterized protein</fullName>
    </submittedName>
</protein>
<feature type="compositionally biased region" description="Polar residues" evidence="6">
    <location>
        <begin position="238"/>
        <end position="252"/>
    </location>
</feature>
<evidence type="ECO:0000256" key="4">
    <source>
        <dbReference type="ARBA" id="ARBA00022771"/>
    </source>
</evidence>
<dbReference type="SMART" id="SM00184">
    <property type="entry name" value="RING"/>
    <property type="match status" value="1"/>
</dbReference>
<evidence type="ECO:0000256" key="2">
    <source>
        <dbReference type="ARBA" id="ARBA00022490"/>
    </source>
</evidence>
<sequence length="559" mass="63766">MASRSECRRPVFKFVSPPPEDFVCSICTEVLFDPVEISVPDCEHLYCRPCITEWISTNPKCPECQRLATTSSLKEPNRRIRSFLDSLQVYCPLKGCSAKVKAEELERHIEKCKSSSTICTRGCDQEIRINDLQKHDCLDTLKTLLVIEVAKNLSLQEEKLQKNNSVIQDLERQNCSLKKEVKDTLAAVELKQSEINILKSQLRERDSLVEQLRNKITDLNNRCKEHEAKLARDGQRQEAVTQGLHQQVQTPSVRNELPSDVAHGAAAATPQPGTSSATAEDELQWSPSEDGIFQFSCQLEVNSNLQSGGEVWSPVLRKDGFTWRVVAKKTSGGYLGLFLLCQKADQMLQVAWKVGFEISLLRRGWPKWRTFRQYAEMFTSSSPVHGFPEFCNFNKRSSFTVDLLQIEVVVFTWSFLWKLPNELQTSPIDQTYVFKRVSSMEGNDETYSPRLDCLFREWKLRLKKIQGNPYQGSIAIVAQSDAENDWLDGAQITLTLKAKDSQCYFDSVWDFDFEDGDNCLVGKFDDWDEFENKFMDANGTVKVEVRVVLGDYSDSDSDD</sequence>
<dbReference type="Gene3D" id="3.30.40.10">
    <property type="entry name" value="Zinc/RING finger domain, C3HC4 (zinc finger)"/>
    <property type="match status" value="2"/>
</dbReference>
<dbReference type="InterPro" id="IPR013083">
    <property type="entry name" value="Znf_RING/FYVE/PHD"/>
</dbReference>
<dbReference type="PANTHER" id="PTHR10131:SF94">
    <property type="entry name" value="TNF RECEPTOR-ASSOCIATED FACTOR 4"/>
    <property type="match status" value="1"/>
</dbReference>
<evidence type="ECO:0000256" key="1">
    <source>
        <dbReference type="ARBA" id="ARBA00004496"/>
    </source>
</evidence>
<evidence type="ECO:0000256" key="5">
    <source>
        <dbReference type="ARBA" id="ARBA00022833"/>
    </source>
</evidence>
<dbReference type="OrthoDB" id="302966at2759"/>
<evidence type="ECO:0000256" key="6">
    <source>
        <dbReference type="SAM" id="MobiDB-lite"/>
    </source>
</evidence>
<evidence type="ECO:0000313" key="7">
    <source>
        <dbReference type="EMBL" id="CAD7230215.1"/>
    </source>
</evidence>
<dbReference type="GO" id="GO:0005737">
    <property type="term" value="C:cytoplasm"/>
    <property type="evidence" value="ECO:0007669"/>
    <property type="project" value="UniProtKB-SubCell"/>
</dbReference>
<dbReference type="GO" id="GO:0008270">
    <property type="term" value="F:zinc ion binding"/>
    <property type="evidence" value="ECO:0007669"/>
    <property type="project" value="UniProtKB-KW"/>
</dbReference>